<feature type="compositionally biased region" description="Low complexity" evidence="4">
    <location>
        <begin position="330"/>
        <end position="353"/>
    </location>
</feature>
<sequence>MSRRSRSKPLPQEQPAAPASYEEDEDIGDDEADASLDEEAEVTRCVCGRDELTPSQTNAQLSQLLQSEYGIKVDSGLFIQCDKCSVWQHGYCVGLFMNDDVPDKYWCEMCRPEMHVVVEESATGSRPSRTLYKPVNEKRRALLNWTGGRHRADRERSSAVKHEVAAENHSDARGSGSGAGAGAGAGTGAGTSSGGAAPDDGTVGEQSEGTATVRKDRRHAEGYDEQLEKALRESAKESGVPLSDIEGRTSRKRRAASGKEESSGGEDDKNTTTAAGGSRKSSPDSLLPASTSSRVGSPTKRRRGVAAAGADSKPVVSSDNDDRAAHSQDTNASSATSAPTTAGTSGGSSSTGTKGRGRGKSKAGTPAANSAPAPTKEELTSQPSKPRFVNPKSSIYELRKRTGAILEWLGRSQLELEEEKSHKVELFLYHENDNEAKREQPDITGKYDHNLRLMEQLTEKILNWEQKFGKYAP</sequence>
<evidence type="ECO:0000313" key="7">
    <source>
        <dbReference type="Proteomes" id="UP001497600"/>
    </source>
</evidence>
<dbReference type="Pfam" id="PF20826">
    <property type="entry name" value="PHD_5"/>
    <property type="match status" value="1"/>
</dbReference>
<proteinExistence type="predicted"/>
<protein>
    <recommendedName>
        <fullName evidence="5">Zinc finger PHD-type domain-containing protein</fullName>
    </recommendedName>
</protein>
<keyword evidence="7" id="KW-1185">Reference proteome</keyword>
<evidence type="ECO:0000256" key="3">
    <source>
        <dbReference type="ARBA" id="ARBA00022833"/>
    </source>
</evidence>
<evidence type="ECO:0000256" key="2">
    <source>
        <dbReference type="ARBA" id="ARBA00022771"/>
    </source>
</evidence>
<dbReference type="PANTHER" id="PTHR47793:SF1">
    <property type="entry name" value="HISTONE DEACETYLASE COMPLEX SUBUNIT CTI6"/>
    <property type="match status" value="1"/>
</dbReference>
<name>A0ABP0EC48_9ASCO</name>
<dbReference type="InterPro" id="IPR053051">
    <property type="entry name" value="HDAC_complex_subunit"/>
</dbReference>
<accession>A0ABP0EC48</accession>
<dbReference type="SMART" id="SM00249">
    <property type="entry name" value="PHD"/>
    <property type="match status" value="1"/>
</dbReference>
<dbReference type="InterPro" id="IPR013083">
    <property type="entry name" value="Znf_RING/FYVE/PHD"/>
</dbReference>
<dbReference type="Gene3D" id="3.30.40.10">
    <property type="entry name" value="Zinc/RING finger domain, C3HC4 (zinc finger)"/>
    <property type="match status" value="1"/>
</dbReference>
<dbReference type="InterPro" id="IPR001965">
    <property type="entry name" value="Znf_PHD"/>
</dbReference>
<dbReference type="PROSITE" id="PS01359">
    <property type="entry name" value="ZF_PHD_1"/>
    <property type="match status" value="1"/>
</dbReference>
<keyword evidence="3" id="KW-0862">Zinc</keyword>
<keyword evidence="1" id="KW-0479">Metal-binding</keyword>
<dbReference type="InterPro" id="IPR011011">
    <property type="entry name" value="Znf_FYVE_PHD"/>
</dbReference>
<organism evidence="6 7">
    <name type="scientific">[Candida] anglica</name>
    <dbReference type="NCBI Taxonomy" id="148631"/>
    <lineage>
        <taxon>Eukaryota</taxon>
        <taxon>Fungi</taxon>
        <taxon>Dikarya</taxon>
        <taxon>Ascomycota</taxon>
        <taxon>Saccharomycotina</taxon>
        <taxon>Pichiomycetes</taxon>
        <taxon>Debaryomycetaceae</taxon>
        <taxon>Kurtzmaniella</taxon>
    </lineage>
</organism>
<feature type="compositionally biased region" description="Acidic residues" evidence="4">
    <location>
        <begin position="21"/>
        <end position="39"/>
    </location>
</feature>
<feature type="compositionally biased region" description="Gly residues" evidence="4">
    <location>
        <begin position="175"/>
        <end position="193"/>
    </location>
</feature>
<feature type="compositionally biased region" description="Basic and acidic residues" evidence="4">
    <location>
        <begin position="150"/>
        <end position="172"/>
    </location>
</feature>
<feature type="domain" description="Zinc finger PHD-type" evidence="5">
    <location>
        <begin position="44"/>
        <end position="111"/>
    </location>
</feature>
<dbReference type="InterPro" id="IPR019786">
    <property type="entry name" value="Zinc_finger_PHD-type_CS"/>
</dbReference>
<dbReference type="SUPFAM" id="SSF57903">
    <property type="entry name" value="FYVE/PHD zinc finger"/>
    <property type="match status" value="1"/>
</dbReference>
<reference evidence="6 7" key="1">
    <citation type="submission" date="2024-01" db="EMBL/GenBank/DDBJ databases">
        <authorList>
            <consortium name="Genoscope - CEA"/>
            <person name="William W."/>
        </authorList>
    </citation>
    <scope>NUCLEOTIDE SEQUENCE [LARGE SCALE GENOMIC DNA]</scope>
    <source>
        <strain evidence="6 7">29B2s-10</strain>
    </source>
</reference>
<feature type="compositionally biased region" description="Polar residues" evidence="4">
    <location>
        <begin position="271"/>
        <end position="296"/>
    </location>
</feature>
<evidence type="ECO:0000259" key="5">
    <source>
        <dbReference type="SMART" id="SM00249"/>
    </source>
</evidence>
<evidence type="ECO:0000256" key="4">
    <source>
        <dbReference type="SAM" id="MobiDB-lite"/>
    </source>
</evidence>
<feature type="region of interest" description="Disordered" evidence="4">
    <location>
        <begin position="143"/>
        <end position="391"/>
    </location>
</feature>
<feature type="compositionally biased region" description="Basic and acidic residues" evidence="4">
    <location>
        <begin position="257"/>
        <end position="270"/>
    </location>
</feature>
<gene>
    <name evidence="6" type="ORF">CAAN4_C08548</name>
</gene>
<dbReference type="PANTHER" id="PTHR47793">
    <property type="entry name" value="HISTONE DEACETYLASE COMPLEX SUBUNIT CTI6"/>
    <property type="match status" value="1"/>
</dbReference>
<dbReference type="EMBL" id="OZ004255">
    <property type="protein sequence ID" value="CAK7900701.1"/>
    <property type="molecule type" value="Genomic_DNA"/>
</dbReference>
<feature type="compositionally biased region" description="Basic and acidic residues" evidence="4">
    <location>
        <begin position="218"/>
        <end position="236"/>
    </location>
</feature>
<keyword evidence="2" id="KW-0863">Zinc-finger</keyword>
<feature type="region of interest" description="Disordered" evidence="4">
    <location>
        <begin position="1"/>
        <end position="39"/>
    </location>
</feature>
<evidence type="ECO:0000256" key="1">
    <source>
        <dbReference type="ARBA" id="ARBA00022723"/>
    </source>
</evidence>
<evidence type="ECO:0000313" key="6">
    <source>
        <dbReference type="EMBL" id="CAK7900701.1"/>
    </source>
</evidence>
<dbReference type="Proteomes" id="UP001497600">
    <property type="component" value="Chromosome C"/>
</dbReference>